<organism evidence="1">
    <name type="scientific">hydrocarbon metagenome</name>
    <dbReference type="NCBI Taxonomy" id="938273"/>
    <lineage>
        <taxon>unclassified sequences</taxon>
        <taxon>metagenomes</taxon>
        <taxon>ecological metagenomes</taxon>
    </lineage>
</organism>
<accession>A0A0W8E2V1</accession>
<gene>
    <name evidence="1" type="ORF">ASZ90_020027</name>
</gene>
<dbReference type="EMBL" id="LNQE01001916">
    <property type="protein sequence ID" value="KUG02659.1"/>
    <property type="molecule type" value="Genomic_DNA"/>
</dbReference>
<proteinExistence type="predicted"/>
<name>A0A0W8E2V1_9ZZZZ</name>
<sequence>MCWLLNIYASKQGFCSEIEYKYEIKKPGLLVDKNILTIIDY</sequence>
<comment type="caution">
    <text evidence="1">The sequence shown here is derived from an EMBL/GenBank/DDBJ whole genome shotgun (WGS) entry which is preliminary data.</text>
</comment>
<reference evidence="1" key="1">
    <citation type="journal article" date="2015" name="Proc. Natl. Acad. Sci. U.S.A.">
        <title>Networks of energetic and metabolic interactions define dynamics in microbial communities.</title>
        <authorList>
            <person name="Embree M."/>
            <person name="Liu J.K."/>
            <person name="Al-Bassam M.M."/>
            <person name="Zengler K."/>
        </authorList>
    </citation>
    <scope>NUCLEOTIDE SEQUENCE</scope>
</reference>
<evidence type="ECO:0000313" key="1">
    <source>
        <dbReference type="EMBL" id="KUG02659.1"/>
    </source>
</evidence>
<dbReference type="AlphaFoldDB" id="A0A0W8E2V1"/>
<protein>
    <submittedName>
        <fullName evidence="1">Uncharacterized protein</fullName>
    </submittedName>
</protein>